<dbReference type="SUPFAM" id="SSF55729">
    <property type="entry name" value="Acyl-CoA N-acyltransferases (Nat)"/>
    <property type="match status" value="1"/>
</dbReference>
<accession>A0A172U058</accession>
<evidence type="ECO:0000313" key="2">
    <source>
        <dbReference type="EMBL" id="ANE52700.1"/>
    </source>
</evidence>
<gene>
    <name evidence="2" type="ORF">SY85_21700</name>
</gene>
<dbReference type="KEGG" id="fla:SY85_21700"/>
<proteinExistence type="predicted"/>
<feature type="domain" description="N-acetyltransferase" evidence="1">
    <location>
        <begin position="18"/>
        <end position="184"/>
    </location>
</feature>
<dbReference type="InterPro" id="IPR016181">
    <property type="entry name" value="Acyl_CoA_acyltransferase"/>
</dbReference>
<dbReference type="PANTHER" id="PTHR43792:SF1">
    <property type="entry name" value="N-ACETYLTRANSFERASE DOMAIN-CONTAINING PROTEIN"/>
    <property type="match status" value="1"/>
</dbReference>
<dbReference type="PATRIC" id="fig|1492898.3.peg.4707"/>
<dbReference type="STRING" id="1492898.SY85_21700"/>
<dbReference type="InterPro" id="IPR000182">
    <property type="entry name" value="GNAT_dom"/>
</dbReference>
<dbReference type="Proteomes" id="UP000077177">
    <property type="component" value="Chromosome"/>
</dbReference>
<dbReference type="Gene3D" id="3.40.630.30">
    <property type="match status" value="1"/>
</dbReference>
<dbReference type="GO" id="GO:0016747">
    <property type="term" value="F:acyltransferase activity, transferring groups other than amino-acyl groups"/>
    <property type="evidence" value="ECO:0007669"/>
    <property type="project" value="InterPro"/>
</dbReference>
<sequence>MIKEVSFIPFPLLSTNRLVLRQLWESDARDLSVLRSNEAVNRYVARAKQTSFKEASAFIHTINRGIREKKWLYWAICQKEHPKLIGTICLWNFSTDHTTAEIGYELEPAYQRQGFMNEALQCVIDFCFNHIHLKGLEAFTHKDNSSSIRLLLKNQFEPDLDRKDGEDENNRIFTLSLQHKQMVEVQRN</sequence>
<dbReference type="RefSeq" id="WP_066407650.1">
    <property type="nucleotide sequence ID" value="NZ_CP011390.1"/>
</dbReference>
<name>A0A172U058_9BACT</name>
<dbReference type="Pfam" id="PF13302">
    <property type="entry name" value="Acetyltransf_3"/>
    <property type="match status" value="1"/>
</dbReference>
<keyword evidence="3" id="KW-1185">Reference proteome</keyword>
<evidence type="ECO:0000259" key="1">
    <source>
        <dbReference type="PROSITE" id="PS51186"/>
    </source>
</evidence>
<dbReference type="PROSITE" id="PS51186">
    <property type="entry name" value="GNAT"/>
    <property type="match status" value="1"/>
</dbReference>
<dbReference type="EMBL" id="CP011390">
    <property type="protein sequence ID" value="ANE52700.1"/>
    <property type="molecule type" value="Genomic_DNA"/>
</dbReference>
<dbReference type="InterPro" id="IPR051531">
    <property type="entry name" value="N-acetyltransferase"/>
</dbReference>
<reference evidence="2 3" key="2">
    <citation type="journal article" date="2016" name="Int. J. Syst. Evol. Microbiol.">
        <title>Flavisolibacter tropicus sp. nov., isolated from tropical soil.</title>
        <authorList>
            <person name="Lee J.J."/>
            <person name="Kang M.S."/>
            <person name="Kim G.S."/>
            <person name="Lee C.S."/>
            <person name="Lim S."/>
            <person name="Lee J."/>
            <person name="Roh S.H."/>
            <person name="Kang H."/>
            <person name="Ha J.M."/>
            <person name="Bae S."/>
            <person name="Jung H.Y."/>
            <person name="Kim M.K."/>
        </authorList>
    </citation>
    <scope>NUCLEOTIDE SEQUENCE [LARGE SCALE GENOMIC DNA]</scope>
    <source>
        <strain evidence="2 3">LCS9</strain>
    </source>
</reference>
<organism evidence="2 3">
    <name type="scientific">Flavisolibacter tropicus</name>
    <dbReference type="NCBI Taxonomy" id="1492898"/>
    <lineage>
        <taxon>Bacteria</taxon>
        <taxon>Pseudomonadati</taxon>
        <taxon>Bacteroidota</taxon>
        <taxon>Chitinophagia</taxon>
        <taxon>Chitinophagales</taxon>
        <taxon>Chitinophagaceae</taxon>
        <taxon>Flavisolibacter</taxon>
    </lineage>
</organism>
<dbReference type="AlphaFoldDB" id="A0A172U058"/>
<protein>
    <recommendedName>
        <fullName evidence="1">N-acetyltransferase domain-containing protein</fullName>
    </recommendedName>
</protein>
<reference evidence="3" key="1">
    <citation type="submission" date="2015-01" db="EMBL/GenBank/DDBJ databases">
        <title>Flavisolibacter sp./LCS9/ whole genome sequencing.</title>
        <authorList>
            <person name="Kim M.K."/>
            <person name="Srinivasan S."/>
            <person name="Lee J.-J."/>
        </authorList>
    </citation>
    <scope>NUCLEOTIDE SEQUENCE [LARGE SCALE GENOMIC DNA]</scope>
    <source>
        <strain evidence="3">LCS9</strain>
    </source>
</reference>
<dbReference type="OrthoDB" id="9811523at2"/>
<dbReference type="PANTHER" id="PTHR43792">
    <property type="entry name" value="GNAT FAMILY, PUTATIVE (AFU_ORTHOLOGUE AFUA_3G00765)-RELATED-RELATED"/>
    <property type="match status" value="1"/>
</dbReference>
<evidence type="ECO:0000313" key="3">
    <source>
        <dbReference type="Proteomes" id="UP000077177"/>
    </source>
</evidence>